<accession>K7GFY0</accession>
<reference evidence="24" key="1">
    <citation type="submission" date="2011-10" db="EMBL/GenBank/DDBJ databases">
        <authorList>
            <consortium name="Soft-shell Turtle Genome Consortium"/>
        </authorList>
    </citation>
    <scope>NUCLEOTIDE SEQUENCE [LARGE SCALE GENOMIC DNA]</scope>
    <source>
        <strain evidence="24">Daiwa-1</strain>
    </source>
</reference>
<gene>
    <name evidence="23" type="primary">RAB17</name>
</gene>
<dbReference type="GO" id="GO:0098794">
    <property type="term" value="C:postsynapse"/>
    <property type="evidence" value="ECO:0007669"/>
    <property type="project" value="Ensembl"/>
</dbReference>
<keyword evidence="7" id="KW-0813">Transport</keyword>
<dbReference type="GO" id="GO:0043025">
    <property type="term" value="C:neuronal cell body"/>
    <property type="evidence" value="ECO:0007669"/>
    <property type="project" value="Ensembl"/>
</dbReference>
<comment type="catalytic activity">
    <reaction evidence="20">
        <text>GTP + H2O = GDP + phosphate + H(+)</text>
        <dbReference type="Rhea" id="RHEA:19669"/>
        <dbReference type="ChEBI" id="CHEBI:15377"/>
        <dbReference type="ChEBI" id="CHEBI:15378"/>
        <dbReference type="ChEBI" id="CHEBI:37565"/>
        <dbReference type="ChEBI" id="CHEBI:43474"/>
        <dbReference type="ChEBI" id="CHEBI:58189"/>
        <dbReference type="EC" id="3.6.5.2"/>
    </reaction>
    <physiologicalReaction direction="left-to-right" evidence="20">
        <dbReference type="Rhea" id="RHEA:19670"/>
    </physiologicalReaction>
</comment>
<dbReference type="NCBIfam" id="TIGR00231">
    <property type="entry name" value="small_GTP"/>
    <property type="match status" value="1"/>
</dbReference>
<evidence type="ECO:0000256" key="7">
    <source>
        <dbReference type="ARBA" id="ARBA00022448"/>
    </source>
</evidence>
<evidence type="ECO:0000256" key="20">
    <source>
        <dbReference type="ARBA" id="ARBA00047660"/>
    </source>
</evidence>
<dbReference type="GO" id="GO:0046872">
    <property type="term" value="F:metal ion binding"/>
    <property type="evidence" value="ECO:0007669"/>
    <property type="project" value="UniProtKB-KW"/>
</dbReference>
<evidence type="ECO:0000256" key="8">
    <source>
        <dbReference type="ARBA" id="ARBA00022553"/>
    </source>
</evidence>
<evidence type="ECO:0000313" key="24">
    <source>
        <dbReference type="Proteomes" id="UP000007267"/>
    </source>
</evidence>
<evidence type="ECO:0000256" key="3">
    <source>
        <dbReference type="ARBA" id="ARBA00004279"/>
    </source>
</evidence>
<comment type="cofactor">
    <cofactor evidence="1">
        <name>Mg(2+)</name>
        <dbReference type="ChEBI" id="CHEBI:18420"/>
    </cofactor>
</comment>
<keyword evidence="12" id="KW-0378">Hydrolase</keyword>
<dbReference type="GO" id="GO:0046847">
    <property type="term" value="P:filopodium assembly"/>
    <property type="evidence" value="ECO:0007669"/>
    <property type="project" value="Ensembl"/>
</dbReference>
<reference evidence="23" key="4">
    <citation type="submission" date="2025-09" db="UniProtKB">
        <authorList>
            <consortium name="Ensembl"/>
        </authorList>
    </citation>
    <scope>IDENTIFICATION</scope>
</reference>
<evidence type="ECO:0000256" key="1">
    <source>
        <dbReference type="ARBA" id="ARBA00001946"/>
    </source>
</evidence>
<comment type="subcellular location">
    <subcellularLocation>
        <location evidence="3">Cell projection</location>
        <location evidence="3">Dendrite</location>
    </subcellularLocation>
    <subcellularLocation>
        <location evidence="2">Melanosome</location>
    </subcellularLocation>
    <subcellularLocation>
        <location evidence="4">Recycling endosome membrane</location>
        <topology evidence="4">Lipid-anchor</topology>
        <orientation evidence="4">Cytoplasmic side</orientation>
    </subcellularLocation>
</comment>
<evidence type="ECO:0000256" key="13">
    <source>
        <dbReference type="ARBA" id="ARBA00022842"/>
    </source>
</evidence>
<evidence type="ECO:0000256" key="15">
    <source>
        <dbReference type="ARBA" id="ARBA00023134"/>
    </source>
</evidence>
<evidence type="ECO:0000256" key="17">
    <source>
        <dbReference type="ARBA" id="ARBA00023273"/>
    </source>
</evidence>
<dbReference type="GO" id="GO:0030139">
    <property type="term" value="C:endocytic vesicle"/>
    <property type="evidence" value="ECO:0007669"/>
    <property type="project" value="Ensembl"/>
</dbReference>
<organism evidence="23 24">
    <name type="scientific">Pelodiscus sinensis</name>
    <name type="common">Chinese softshell turtle</name>
    <name type="synonym">Trionyx sinensis</name>
    <dbReference type="NCBI Taxonomy" id="13735"/>
    <lineage>
        <taxon>Eukaryota</taxon>
        <taxon>Metazoa</taxon>
        <taxon>Chordata</taxon>
        <taxon>Craniata</taxon>
        <taxon>Vertebrata</taxon>
        <taxon>Euteleostomi</taxon>
        <taxon>Archelosauria</taxon>
        <taxon>Testudinata</taxon>
        <taxon>Testudines</taxon>
        <taxon>Cryptodira</taxon>
        <taxon>Trionychia</taxon>
        <taxon>Trionychidae</taxon>
        <taxon>Pelodiscus</taxon>
    </lineage>
</organism>
<evidence type="ECO:0000256" key="2">
    <source>
        <dbReference type="ARBA" id="ARBA00004223"/>
    </source>
</evidence>
<dbReference type="Pfam" id="PF00071">
    <property type="entry name" value="Ras"/>
    <property type="match status" value="1"/>
</dbReference>
<evidence type="ECO:0000256" key="21">
    <source>
        <dbReference type="ARBA" id="ARBA00067808"/>
    </source>
</evidence>
<keyword evidence="13" id="KW-0460">Magnesium</keyword>
<dbReference type="GO" id="GO:0060271">
    <property type="term" value="P:cilium assembly"/>
    <property type="evidence" value="ECO:0007669"/>
    <property type="project" value="Ensembl"/>
</dbReference>
<dbReference type="Gene3D" id="3.40.50.300">
    <property type="entry name" value="P-loop containing nucleotide triphosphate hydrolases"/>
    <property type="match status" value="1"/>
</dbReference>
<dbReference type="OrthoDB" id="63533at2759"/>
<dbReference type="SMART" id="SM00174">
    <property type="entry name" value="RHO"/>
    <property type="match status" value="1"/>
</dbReference>
<evidence type="ECO:0000256" key="4">
    <source>
        <dbReference type="ARBA" id="ARBA00004523"/>
    </source>
</evidence>
<keyword evidence="17" id="KW-0966">Cell projection</keyword>
<dbReference type="GeneTree" id="ENSGT00940000161839"/>
<comment type="similarity">
    <text evidence="5">Belongs to the small GTPase superfamily. Rab family.</text>
</comment>
<dbReference type="GO" id="GO:0019003">
    <property type="term" value="F:GDP binding"/>
    <property type="evidence" value="ECO:0007669"/>
    <property type="project" value="Ensembl"/>
</dbReference>
<dbReference type="GO" id="GO:0042470">
    <property type="term" value="C:melanosome"/>
    <property type="evidence" value="ECO:0007669"/>
    <property type="project" value="UniProtKB-SubCell"/>
</dbReference>
<dbReference type="RefSeq" id="XP_025042641.1">
    <property type="nucleotide sequence ID" value="XM_025186856.2"/>
</dbReference>
<dbReference type="STRING" id="13735.ENSPSIP00000019191"/>
<dbReference type="InterPro" id="IPR001806">
    <property type="entry name" value="Small_GTPase"/>
</dbReference>
<evidence type="ECO:0000256" key="19">
    <source>
        <dbReference type="ARBA" id="ARBA00023289"/>
    </source>
</evidence>
<evidence type="ECO:0000256" key="10">
    <source>
        <dbReference type="ARBA" id="ARBA00022741"/>
    </source>
</evidence>
<dbReference type="InterPro" id="IPR027417">
    <property type="entry name" value="P-loop_NTPase"/>
</dbReference>
<dbReference type="KEGG" id="pss:102458052"/>
<dbReference type="SUPFAM" id="SSF52540">
    <property type="entry name" value="P-loop containing nucleoside triphosphate hydrolases"/>
    <property type="match status" value="1"/>
</dbReference>
<evidence type="ECO:0000256" key="18">
    <source>
        <dbReference type="ARBA" id="ARBA00023288"/>
    </source>
</evidence>
<reference evidence="23" key="3">
    <citation type="submission" date="2025-08" db="UniProtKB">
        <authorList>
            <consortium name="Ensembl"/>
        </authorList>
    </citation>
    <scope>IDENTIFICATION</scope>
</reference>
<evidence type="ECO:0000313" key="23">
    <source>
        <dbReference type="Ensembl" id="ENSPSIP00000019191.1"/>
    </source>
</evidence>
<dbReference type="EC" id="3.6.5.2" evidence="6"/>
<dbReference type="GO" id="GO:0032402">
    <property type="term" value="P:melanosome transport"/>
    <property type="evidence" value="ECO:0007669"/>
    <property type="project" value="Ensembl"/>
</dbReference>
<keyword evidence="11" id="KW-0967">Endosome</keyword>
<sequence>MDRSLSSLPPPRRKAMLKKNMASRRTPQQEAGSSTEQTYVYKVVLLGTTAVGKSSLAFRYVKNDFRESMPTVGCSFFTQLVCLETTTMKLEIWDTAGQEKYQSVCHLYYRGANAALLVYDITQKATFARAKLWLRELEREFLHDEIVIVLVGNKTDLAAQREVPLEEAEEFAKSKSLIFMETSAKSNHRVTEVFMAVACELLKRERQKEPTHQPQPWKKSCVDLQEPSNPAKRCCRS</sequence>
<feature type="region of interest" description="Disordered" evidence="22">
    <location>
        <begin position="1"/>
        <end position="33"/>
    </location>
</feature>
<dbReference type="AlphaFoldDB" id="K7GFY0"/>
<dbReference type="GO" id="GO:0050773">
    <property type="term" value="P:regulation of dendrite development"/>
    <property type="evidence" value="ECO:0007669"/>
    <property type="project" value="Ensembl"/>
</dbReference>
<dbReference type="InterPro" id="IPR005225">
    <property type="entry name" value="Small_GTP-bd"/>
</dbReference>
<dbReference type="SMART" id="SM00176">
    <property type="entry name" value="RAN"/>
    <property type="match status" value="1"/>
</dbReference>
<dbReference type="SMART" id="SM00175">
    <property type="entry name" value="RAB"/>
    <property type="match status" value="1"/>
</dbReference>
<dbReference type="EMBL" id="AGCU01115573">
    <property type="status" value="NOT_ANNOTATED_CDS"/>
    <property type="molecule type" value="Genomic_DNA"/>
</dbReference>
<dbReference type="GO" id="GO:0098978">
    <property type="term" value="C:glutamatergic synapse"/>
    <property type="evidence" value="ECO:0007669"/>
    <property type="project" value="Ensembl"/>
</dbReference>
<dbReference type="GO" id="GO:0032839">
    <property type="term" value="C:dendrite cytoplasm"/>
    <property type="evidence" value="ECO:0007669"/>
    <property type="project" value="GOC"/>
</dbReference>
<reference evidence="24" key="2">
    <citation type="journal article" date="2013" name="Nat. Genet.">
        <title>The draft genomes of soft-shell turtle and green sea turtle yield insights into the development and evolution of the turtle-specific body plan.</title>
        <authorList>
            <person name="Wang Z."/>
            <person name="Pascual-Anaya J."/>
            <person name="Zadissa A."/>
            <person name="Li W."/>
            <person name="Niimura Y."/>
            <person name="Huang Z."/>
            <person name="Li C."/>
            <person name="White S."/>
            <person name="Xiong Z."/>
            <person name="Fang D."/>
            <person name="Wang B."/>
            <person name="Ming Y."/>
            <person name="Chen Y."/>
            <person name="Zheng Y."/>
            <person name="Kuraku S."/>
            <person name="Pignatelli M."/>
            <person name="Herrero J."/>
            <person name="Beal K."/>
            <person name="Nozawa M."/>
            <person name="Li Q."/>
            <person name="Wang J."/>
            <person name="Zhang H."/>
            <person name="Yu L."/>
            <person name="Shigenobu S."/>
            <person name="Wang J."/>
            <person name="Liu J."/>
            <person name="Flicek P."/>
            <person name="Searle S."/>
            <person name="Wang J."/>
            <person name="Kuratani S."/>
            <person name="Yin Y."/>
            <person name="Aken B."/>
            <person name="Zhang G."/>
            <person name="Irie N."/>
        </authorList>
    </citation>
    <scope>NUCLEOTIDE SEQUENCE [LARGE SCALE GENOMIC DNA]</scope>
    <source>
        <strain evidence="24">Daiwa-1</strain>
    </source>
</reference>
<evidence type="ECO:0000256" key="22">
    <source>
        <dbReference type="SAM" id="MobiDB-lite"/>
    </source>
</evidence>
<dbReference type="GO" id="GO:0055038">
    <property type="term" value="C:recycling endosome membrane"/>
    <property type="evidence" value="ECO:0007669"/>
    <property type="project" value="UniProtKB-SubCell"/>
</dbReference>
<dbReference type="InterPro" id="IPR050209">
    <property type="entry name" value="Rab_GTPases_membrane_traffic"/>
</dbReference>
<dbReference type="GO" id="GO:0005525">
    <property type="term" value="F:GTP binding"/>
    <property type="evidence" value="ECO:0007669"/>
    <property type="project" value="UniProtKB-KW"/>
</dbReference>
<dbReference type="eggNOG" id="KOG0092">
    <property type="taxonomic scope" value="Eukaryota"/>
</dbReference>
<dbReference type="PROSITE" id="PS51420">
    <property type="entry name" value="RHO"/>
    <property type="match status" value="1"/>
</dbReference>
<evidence type="ECO:0000256" key="11">
    <source>
        <dbReference type="ARBA" id="ARBA00022753"/>
    </source>
</evidence>
<dbReference type="GO" id="GO:0003925">
    <property type="term" value="F:G protein activity"/>
    <property type="evidence" value="ECO:0007669"/>
    <property type="project" value="UniProtKB-EC"/>
</dbReference>
<feature type="compositionally biased region" description="Polar residues" evidence="22">
    <location>
        <begin position="23"/>
        <end position="33"/>
    </location>
</feature>
<dbReference type="FunFam" id="3.40.50.300:FF:001282">
    <property type="entry name" value="RAB17, member RAS oncogene family"/>
    <property type="match status" value="1"/>
</dbReference>
<proteinExistence type="inferred from homology"/>
<dbReference type="GO" id="GO:0016324">
    <property type="term" value="C:apical plasma membrane"/>
    <property type="evidence" value="ECO:0007669"/>
    <property type="project" value="Ensembl"/>
</dbReference>
<dbReference type="HOGENOM" id="CLU_041217_10_2_1"/>
<dbReference type="GO" id="GO:0051963">
    <property type="term" value="P:regulation of synapse assembly"/>
    <property type="evidence" value="ECO:0007669"/>
    <property type="project" value="Ensembl"/>
</dbReference>
<dbReference type="SMART" id="SM00173">
    <property type="entry name" value="RAS"/>
    <property type="match status" value="1"/>
</dbReference>
<dbReference type="PROSITE" id="PS51419">
    <property type="entry name" value="RAB"/>
    <property type="match status" value="1"/>
</dbReference>
<dbReference type="Proteomes" id="UP000007267">
    <property type="component" value="Unassembled WGS sequence"/>
</dbReference>
<dbReference type="CTD" id="64284"/>
<keyword evidence="18" id="KW-0449">Lipoprotein</keyword>
<dbReference type="GO" id="GO:0098937">
    <property type="term" value="P:anterograde dendritic transport"/>
    <property type="evidence" value="ECO:0007669"/>
    <property type="project" value="Ensembl"/>
</dbReference>
<dbReference type="Ensembl" id="ENSPSIT00000019281.1">
    <property type="protein sequence ID" value="ENSPSIP00000019191.1"/>
    <property type="gene ID" value="ENSPSIG00000016995.1"/>
</dbReference>
<keyword evidence="16" id="KW-0472">Membrane</keyword>
<dbReference type="OMA" id="SCCKVGP"/>
<dbReference type="GO" id="GO:0032456">
    <property type="term" value="P:endocytic recycling"/>
    <property type="evidence" value="ECO:0007669"/>
    <property type="project" value="Ensembl"/>
</dbReference>
<keyword evidence="10" id="KW-0547">Nucleotide-binding</keyword>
<keyword evidence="24" id="KW-1185">Reference proteome</keyword>
<protein>
    <recommendedName>
        <fullName evidence="21">Ras-related protein Rab-17</fullName>
        <ecNumber evidence="6">3.6.5.2</ecNumber>
    </recommendedName>
</protein>
<dbReference type="PROSITE" id="PS51421">
    <property type="entry name" value="RAS"/>
    <property type="match status" value="1"/>
</dbReference>
<dbReference type="GeneID" id="102458052"/>
<dbReference type="GO" id="GO:0002415">
    <property type="term" value="P:immunoglobulin transcytosis in epithelial cells mediated by polymeric immunoglobulin receptor"/>
    <property type="evidence" value="ECO:0007669"/>
    <property type="project" value="Ensembl"/>
</dbReference>
<evidence type="ECO:0000256" key="9">
    <source>
        <dbReference type="ARBA" id="ARBA00022723"/>
    </source>
</evidence>
<dbReference type="GO" id="GO:0051489">
    <property type="term" value="P:regulation of filopodium assembly"/>
    <property type="evidence" value="ECO:0007669"/>
    <property type="project" value="Ensembl"/>
</dbReference>
<feature type="region of interest" description="Disordered" evidence="22">
    <location>
        <begin position="208"/>
        <end position="237"/>
    </location>
</feature>
<dbReference type="PRINTS" id="PR00449">
    <property type="entry name" value="RASTRNSFRMNG"/>
</dbReference>
<dbReference type="GO" id="GO:0015031">
    <property type="term" value="P:protein transport"/>
    <property type="evidence" value="ECO:0007669"/>
    <property type="project" value="UniProtKB-KW"/>
</dbReference>
<evidence type="ECO:0000256" key="6">
    <source>
        <dbReference type="ARBA" id="ARBA00011984"/>
    </source>
</evidence>
<dbReference type="PANTHER" id="PTHR47979">
    <property type="entry name" value="DRAB11-RELATED"/>
    <property type="match status" value="1"/>
</dbReference>
<keyword evidence="15" id="KW-0342">GTP-binding</keyword>
<evidence type="ECO:0000256" key="12">
    <source>
        <dbReference type="ARBA" id="ARBA00022801"/>
    </source>
</evidence>
<evidence type="ECO:0000256" key="16">
    <source>
        <dbReference type="ARBA" id="ARBA00023136"/>
    </source>
</evidence>
<evidence type="ECO:0000256" key="5">
    <source>
        <dbReference type="ARBA" id="ARBA00006270"/>
    </source>
</evidence>
<keyword evidence="14" id="KW-0653">Protein transport</keyword>
<keyword evidence="19" id="KW-0636">Prenylation</keyword>
<dbReference type="CDD" id="cd01860">
    <property type="entry name" value="Rab5_related"/>
    <property type="match status" value="1"/>
</dbReference>
<keyword evidence="8" id="KW-0597">Phosphoprotein</keyword>
<evidence type="ECO:0000256" key="14">
    <source>
        <dbReference type="ARBA" id="ARBA00022927"/>
    </source>
</evidence>
<keyword evidence="9" id="KW-0479">Metal-binding</keyword>
<dbReference type="GO" id="GO:0016323">
    <property type="term" value="C:basolateral plasma membrane"/>
    <property type="evidence" value="ECO:0007669"/>
    <property type="project" value="Ensembl"/>
</dbReference>
<name>K7GFY0_PELSI</name>